<dbReference type="Proteomes" id="UP000005536">
    <property type="component" value="Unassembled WGS sequence"/>
</dbReference>
<dbReference type="EMBL" id="ADBF01000227">
    <property type="protein sequence ID" value="EFE49104.1"/>
    <property type="molecule type" value="Genomic_DNA"/>
</dbReference>
<evidence type="ECO:0000313" key="2">
    <source>
        <dbReference type="Proteomes" id="UP000005536"/>
    </source>
</evidence>
<evidence type="ECO:0000313" key="1">
    <source>
        <dbReference type="EMBL" id="EFE49104.1"/>
    </source>
</evidence>
<reference evidence="1 2" key="1">
    <citation type="submission" date="2010-02" db="EMBL/GenBank/DDBJ databases">
        <authorList>
            <person name="Weinstock G."/>
            <person name="Sodergren E."/>
            <person name="Clifton S."/>
            <person name="Fulton L."/>
            <person name="Fulton B."/>
            <person name="Courtney L."/>
            <person name="Fronick C."/>
            <person name="Harrison M."/>
            <person name="Strong C."/>
            <person name="Farmer C."/>
            <person name="Delahaunty K."/>
            <person name="Markovic C."/>
            <person name="Hall O."/>
            <person name="Minx P."/>
            <person name="Tomlinson C."/>
            <person name="Mitreva M."/>
            <person name="Nelson J."/>
            <person name="Hou S."/>
            <person name="Wollam A."/>
            <person name="Pepin K.H."/>
            <person name="Johnson M."/>
            <person name="Bhonagiri V."/>
            <person name="Zhang X."/>
            <person name="Suruliraj S."/>
            <person name="Warren W."/>
            <person name="Chinwalla A."/>
            <person name="Mardis E.R."/>
            <person name="Wilson R.K."/>
        </authorList>
    </citation>
    <scope>NUCLEOTIDE SEQUENCE [LARGE SCALE GENOMIC DNA]</scope>
    <source>
        <strain evidence="1 2">ATCC 29315</strain>
    </source>
</reference>
<name>D4DSS0_NEIEG</name>
<organism evidence="1 2">
    <name type="scientific">Neisseria elongata subsp. glycolytica ATCC 29315</name>
    <dbReference type="NCBI Taxonomy" id="546263"/>
    <lineage>
        <taxon>Bacteria</taxon>
        <taxon>Pseudomonadati</taxon>
        <taxon>Pseudomonadota</taxon>
        <taxon>Betaproteobacteria</taxon>
        <taxon>Neisseriales</taxon>
        <taxon>Neisseriaceae</taxon>
        <taxon>Neisseria</taxon>
    </lineage>
</organism>
<dbReference type="AlphaFoldDB" id="D4DSS0"/>
<sequence length="44" mass="5396">MLHTIARTEPEFRFSFRFEYHPIILMADEQNQSKTTSYSIKRFK</sequence>
<accession>D4DSS0</accession>
<gene>
    <name evidence="1" type="ORF">NEIELOOT_02115</name>
</gene>
<protein>
    <submittedName>
        <fullName evidence="1">Uncharacterized protein</fullName>
    </submittedName>
</protein>
<proteinExistence type="predicted"/>
<comment type="caution">
    <text evidence="1">The sequence shown here is derived from an EMBL/GenBank/DDBJ whole genome shotgun (WGS) entry which is preliminary data.</text>
</comment>